<evidence type="ECO:0000313" key="3">
    <source>
        <dbReference type="EMBL" id="PWN43924.1"/>
    </source>
</evidence>
<evidence type="ECO:0000256" key="1">
    <source>
        <dbReference type="SAM" id="MobiDB-lite"/>
    </source>
</evidence>
<protein>
    <recommendedName>
        <fullName evidence="5">Secreted protein</fullName>
    </recommendedName>
</protein>
<dbReference type="OrthoDB" id="10294553at2759"/>
<feature type="compositionally biased region" description="Basic and acidic residues" evidence="1">
    <location>
        <begin position="536"/>
        <end position="548"/>
    </location>
</feature>
<evidence type="ECO:0000313" key="4">
    <source>
        <dbReference type="Proteomes" id="UP000245783"/>
    </source>
</evidence>
<feature type="chain" id="PRO_5016323579" description="Secreted protein" evidence="2">
    <location>
        <begin position="32"/>
        <end position="867"/>
    </location>
</feature>
<keyword evidence="4" id="KW-1185">Reference proteome</keyword>
<dbReference type="AlphaFoldDB" id="A0A316W345"/>
<dbReference type="GeneID" id="37038520"/>
<proteinExistence type="predicted"/>
<feature type="region of interest" description="Disordered" evidence="1">
    <location>
        <begin position="426"/>
        <end position="586"/>
    </location>
</feature>
<dbReference type="Proteomes" id="UP000245783">
    <property type="component" value="Unassembled WGS sequence"/>
</dbReference>
<gene>
    <name evidence="3" type="ORF">IE81DRAFT_353569</name>
</gene>
<evidence type="ECO:0000256" key="2">
    <source>
        <dbReference type="SAM" id="SignalP"/>
    </source>
</evidence>
<dbReference type="InParanoid" id="A0A316W345"/>
<feature type="compositionally biased region" description="Basic residues" evidence="1">
    <location>
        <begin position="436"/>
        <end position="445"/>
    </location>
</feature>
<dbReference type="EMBL" id="KZ819365">
    <property type="protein sequence ID" value="PWN43924.1"/>
    <property type="molecule type" value="Genomic_DNA"/>
</dbReference>
<accession>A0A316W345</accession>
<name>A0A316W345_9BASI</name>
<feature type="signal peptide" evidence="2">
    <location>
        <begin position="1"/>
        <end position="31"/>
    </location>
</feature>
<feature type="compositionally biased region" description="Low complexity" evidence="1">
    <location>
        <begin position="501"/>
        <end position="518"/>
    </location>
</feature>
<sequence length="867" mass="94565">MKEHSVSFPASNFVYVLVAIVLCSSASFTKCAPVGGDSAPSTAAKHADIQGSRYTSTVMHPDHPVRQRNRKYWHLYAQRARKTTVLNETFPPQHLIQANESFDAASKAPNSPMRDVRLSLKDGASNRINRQAIELAVAHYKKYYLPTMAQLNLGIGFRRTPEEPIAHAKGVAWDSRGAKLHGGGVTSEGHTFEGHHIFMAPNTAAVINHRLNGAVGTTRPYGYPTTSDKERPPDRAMVFVPPADAHLGTRTGRPRMVLRDKAVQAVKHLPGRVILPADWAGSSKLSPVKSKGRVQIVLDRPVSDVHGAAIDKALNAHRDKYHPQIDKFRVRKTIHADAKEPRPHITAAAYDAKGNIVPGGGITSTGVHHREHKVYLEEGTLVHLSRGRHGKVGRIVHAEDPGPKAKVSSTRHDLGGRYPIVDKFGHWPGQSGRPLQNRRKSRSKHSIYEVGETSTSTTIKPEAARPEKATRQLRMPQRTAEKHSVNQEGSLAPIGKRRRIPLGAAPTLSPPATTLAPAETSRARINEPLPSPGKATRADVEAASDHWALHAPPSQVSPAHEARTRHTPPSSGSSALPGEHIHHRPTNVEPTDAFWHAHLSDRNTPKRLRLSSHAIAAIAAGVSSKNPSSQQTPGKDLLQKVPTVSSTHVGSTTTELARIAAARETASGLTPHVGDHQHLRTTFSNTGAYGLPSTGLEHDVAPFQTAAHTSAPDNAGTGEYAHLRAQPPSPNHDVDTRHHFDYSTQKGPAPSEPGDHLGIATQRDPSLLDHVHPQSPLLNHDWQRLHQSQYLPEHHAVLTPSSAHVGAPPILHTGAPYHVDAHSPPQDHDWDDLRHLLRTPVHSPLHSPERLFESGLKISPRARFSHW</sequence>
<organism evidence="3 4">
    <name type="scientific">Ceraceosorus guamensis</name>
    <dbReference type="NCBI Taxonomy" id="1522189"/>
    <lineage>
        <taxon>Eukaryota</taxon>
        <taxon>Fungi</taxon>
        <taxon>Dikarya</taxon>
        <taxon>Basidiomycota</taxon>
        <taxon>Ustilaginomycotina</taxon>
        <taxon>Exobasidiomycetes</taxon>
        <taxon>Ceraceosorales</taxon>
        <taxon>Ceraceosoraceae</taxon>
        <taxon>Ceraceosorus</taxon>
    </lineage>
</organism>
<evidence type="ECO:0008006" key="5">
    <source>
        <dbReference type="Google" id="ProtNLM"/>
    </source>
</evidence>
<keyword evidence="2" id="KW-0732">Signal</keyword>
<dbReference type="RefSeq" id="XP_025371084.1">
    <property type="nucleotide sequence ID" value="XM_025516650.1"/>
</dbReference>
<reference evidence="3 4" key="1">
    <citation type="journal article" date="2018" name="Mol. Biol. Evol.">
        <title>Broad Genomic Sampling Reveals a Smut Pathogenic Ancestry of the Fungal Clade Ustilaginomycotina.</title>
        <authorList>
            <person name="Kijpornyongpan T."/>
            <person name="Mondo S.J."/>
            <person name="Barry K."/>
            <person name="Sandor L."/>
            <person name="Lee J."/>
            <person name="Lipzen A."/>
            <person name="Pangilinan J."/>
            <person name="LaButti K."/>
            <person name="Hainaut M."/>
            <person name="Henrissat B."/>
            <person name="Grigoriev I.V."/>
            <person name="Spatafora J.W."/>
            <person name="Aime M.C."/>
        </authorList>
    </citation>
    <scope>NUCLEOTIDE SEQUENCE [LARGE SCALE GENOMIC DNA]</scope>
    <source>
        <strain evidence="3 4">MCA 4658</strain>
    </source>
</reference>